<dbReference type="Pfam" id="PF13031">
    <property type="entry name" value="DUF3892"/>
    <property type="match status" value="1"/>
</dbReference>
<dbReference type="InterPro" id="IPR024997">
    <property type="entry name" value="DUF3892"/>
</dbReference>
<proteinExistence type="predicted"/>
<protein>
    <recommendedName>
        <fullName evidence="3">DUF3892 domain-containing protein</fullName>
    </recommendedName>
</protein>
<accession>A0ABU0HL77</accession>
<evidence type="ECO:0000313" key="2">
    <source>
        <dbReference type="Proteomes" id="UP001236369"/>
    </source>
</evidence>
<dbReference type="Proteomes" id="UP001236369">
    <property type="component" value="Unassembled WGS sequence"/>
</dbReference>
<comment type="caution">
    <text evidence="1">The sequence shown here is derived from an EMBL/GenBank/DDBJ whole genome shotgun (WGS) entry which is preliminary data.</text>
</comment>
<gene>
    <name evidence="1" type="ORF">QO016_002569</name>
</gene>
<sequence length="58" mass="6529">MSEDEAIRDIDAGKYRFYTSVSGHSVWIIIASHNGRRYLKTEADGYAPNNLLSLPECP</sequence>
<keyword evidence="2" id="KW-1185">Reference proteome</keyword>
<evidence type="ECO:0000313" key="1">
    <source>
        <dbReference type="EMBL" id="MDQ0443071.1"/>
    </source>
</evidence>
<organism evidence="1 2">
    <name type="scientific">Methylobacterium persicinum</name>
    <dbReference type="NCBI Taxonomy" id="374426"/>
    <lineage>
        <taxon>Bacteria</taxon>
        <taxon>Pseudomonadati</taxon>
        <taxon>Pseudomonadota</taxon>
        <taxon>Alphaproteobacteria</taxon>
        <taxon>Hyphomicrobiales</taxon>
        <taxon>Methylobacteriaceae</taxon>
        <taxon>Methylobacterium</taxon>
    </lineage>
</organism>
<evidence type="ECO:0008006" key="3">
    <source>
        <dbReference type="Google" id="ProtNLM"/>
    </source>
</evidence>
<name>A0ABU0HL77_9HYPH</name>
<dbReference type="EMBL" id="JAUSVV010000005">
    <property type="protein sequence ID" value="MDQ0443071.1"/>
    <property type="molecule type" value="Genomic_DNA"/>
</dbReference>
<reference evidence="1 2" key="1">
    <citation type="submission" date="2023-07" db="EMBL/GenBank/DDBJ databases">
        <title>Genomic Encyclopedia of Type Strains, Phase IV (KMG-IV): sequencing the most valuable type-strain genomes for metagenomic binning, comparative biology and taxonomic classification.</title>
        <authorList>
            <person name="Goeker M."/>
        </authorList>
    </citation>
    <scope>NUCLEOTIDE SEQUENCE [LARGE SCALE GENOMIC DNA]</scope>
    <source>
        <strain evidence="1 2">DSM 19562</strain>
    </source>
</reference>